<dbReference type="Gene3D" id="2.40.50.100">
    <property type="match status" value="2"/>
</dbReference>
<dbReference type="Pfam" id="PF25919">
    <property type="entry name" value="BSH_CusB"/>
    <property type="match status" value="1"/>
</dbReference>
<organism evidence="4 5">
    <name type="scientific">Metapseudomonas lalkuanensis</name>
    <dbReference type="NCBI Taxonomy" id="2604832"/>
    <lineage>
        <taxon>Bacteria</taxon>
        <taxon>Pseudomonadati</taxon>
        <taxon>Pseudomonadota</taxon>
        <taxon>Gammaproteobacteria</taxon>
        <taxon>Pseudomonadales</taxon>
        <taxon>Pseudomonadaceae</taxon>
        <taxon>Metapseudomonas</taxon>
    </lineage>
</organism>
<protein>
    <submittedName>
        <fullName evidence="4">HlyD family efflux transporter periplasmic adaptor subunit</fullName>
    </submittedName>
</protein>
<keyword evidence="2" id="KW-1133">Transmembrane helix</keyword>
<dbReference type="GO" id="GO:1990281">
    <property type="term" value="C:efflux pump complex"/>
    <property type="evidence" value="ECO:0007669"/>
    <property type="project" value="TreeGrafter"/>
</dbReference>
<dbReference type="PANTHER" id="PTHR30469:SF15">
    <property type="entry name" value="HLYD FAMILY OF SECRETION PROTEINS"/>
    <property type="match status" value="1"/>
</dbReference>
<feature type="domain" description="CusB-like barrel-sandwich hybrid" evidence="3">
    <location>
        <begin position="74"/>
        <end position="243"/>
    </location>
</feature>
<dbReference type="PANTHER" id="PTHR30469">
    <property type="entry name" value="MULTIDRUG RESISTANCE PROTEIN MDTA"/>
    <property type="match status" value="1"/>
</dbReference>
<sequence>MKIRFSSPKEQQPTQEQGLKVLYAPGKRLAFKLRWYLILLAVTSPLLFLVGREFLGLWLIEAPVQLHLPSTELRAREAGQVERVLARPGDRVEAGQLLVKMDNPEWRARLALLGDPAVQARRPAGSRPLPEQERQALERLLASAESRLGRLRGLLAAGAATRGEVQQAQDERDRRQRDLVQFERRESQPVDDTLERQRRLESDWLQARLHGLELKAGESGVISEVLVDEGENVGPGTPLMRLQRLGDAELWVYLDPRDAVYASPGQPFRLRLPDGTWLPAEVVRMVEDAAPVPVELREAFSAPSRNLRLLARVKGEWPAFWRVDRLGLKARFPHRWRWLDSWASGR</sequence>
<evidence type="ECO:0000256" key="2">
    <source>
        <dbReference type="SAM" id="Phobius"/>
    </source>
</evidence>
<feature type="coiled-coil region" evidence="1">
    <location>
        <begin position="134"/>
        <end position="185"/>
    </location>
</feature>
<dbReference type="RefSeq" id="WP_151131288.1">
    <property type="nucleotide sequence ID" value="NZ_CP043311.1"/>
</dbReference>
<dbReference type="Proteomes" id="UP000327179">
    <property type="component" value="Chromosome"/>
</dbReference>
<evidence type="ECO:0000256" key="1">
    <source>
        <dbReference type="SAM" id="Coils"/>
    </source>
</evidence>
<keyword evidence="1" id="KW-0175">Coiled coil</keyword>
<dbReference type="InterPro" id="IPR058790">
    <property type="entry name" value="BSH_CusB"/>
</dbReference>
<keyword evidence="2" id="KW-0472">Membrane</keyword>
<evidence type="ECO:0000313" key="4">
    <source>
        <dbReference type="EMBL" id="QEY60738.1"/>
    </source>
</evidence>
<feature type="transmembrane region" description="Helical" evidence="2">
    <location>
        <begin position="35"/>
        <end position="60"/>
    </location>
</feature>
<gene>
    <name evidence="4" type="ORF">FXN65_01280</name>
</gene>
<dbReference type="EMBL" id="CP043311">
    <property type="protein sequence ID" value="QEY60738.1"/>
    <property type="molecule type" value="Genomic_DNA"/>
</dbReference>
<keyword evidence="5" id="KW-1185">Reference proteome</keyword>
<evidence type="ECO:0000259" key="3">
    <source>
        <dbReference type="Pfam" id="PF25919"/>
    </source>
</evidence>
<dbReference type="GO" id="GO:0015562">
    <property type="term" value="F:efflux transmembrane transporter activity"/>
    <property type="evidence" value="ECO:0007669"/>
    <property type="project" value="TreeGrafter"/>
</dbReference>
<accession>A0A5J6QDC6</accession>
<proteinExistence type="predicted"/>
<reference evidence="4 5" key="1">
    <citation type="submission" date="2019-08" db="EMBL/GenBank/DDBJ databases">
        <title>Whole-genome Sequencing of e-waste polymer degrading bacterium Pseudomonas sp. strain PE08.</title>
        <authorList>
            <person name="Kirdat K."/>
            <person name="Debbarma P."/>
            <person name="Narawade N."/>
            <person name="Suyal D."/>
            <person name="Thorat V."/>
            <person name="Shouche Y."/>
            <person name="Goel R."/>
            <person name="Yadav A."/>
        </authorList>
    </citation>
    <scope>NUCLEOTIDE SEQUENCE [LARGE SCALE GENOMIC DNA]</scope>
    <source>
        <strain evidence="4 5">PE08</strain>
    </source>
</reference>
<dbReference type="AlphaFoldDB" id="A0A5J6QDC6"/>
<evidence type="ECO:0000313" key="5">
    <source>
        <dbReference type="Proteomes" id="UP000327179"/>
    </source>
</evidence>
<dbReference type="SUPFAM" id="SSF111369">
    <property type="entry name" value="HlyD-like secretion proteins"/>
    <property type="match status" value="1"/>
</dbReference>
<name>A0A5J6QDC6_9GAMM</name>
<keyword evidence="2" id="KW-0812">Transmembrane</keyword>
<dbReference type="KEGG" id="plal:FXN65_01280"/>